<keyword evidence="2 4" id="KW-0238">DNA-binding</keyword>
<evidence type="ECO:0000256" key="3">
    <source>
        <dbReference type="ARBA" id="ARBA00023172"/>
    </source>
</evidence>
<sequence length="413" mass="45601">MLTTYFKSMPAIARYRSGLAGPYLDSFTDWLAKRGYDNDAVRHLLPGAAAFGNWVQASGTSFSSLSCDVWNVFCDHLAKQGRLLGSRKQHTSSWRGAKLFTEFLRVQHGIVVVETMAPPSLPAIVTAFEHWMIMHRGVKPSTLATYRRHVLDLLSLSGSRPEQFNAAKLHTFVLAYAKHNGRAISQTRVTAARMFLRFLITTEHCPPGLDAAVPTIAEWRLAGLPRYLPPAEVESVLAACTGARSIDIRDRAILLLLARLGLRASDVAALKLSDINWTQGTFTVIGKSRHEAKLPLPQDVGDAILNYLRQARPRVNCDHVFITEVAPWEPITPNVVKHVATRAIRRAGVEAPSYGSHILRHSAATGLLRQGASLQVIGVVLRHRDMDTTALYAKVDTILLQQVIRPWPGATSC</sequence>
<reference evidence="7" key="1">
    <citation type="submission" date="2023-03" db="EMBL/GenBank/DDBJ databases">
        <title>Chitinimonas shenzhenensis gen. nov., sp. nov., a novel member of family Burkholderiaceae isolated from activated sludge collected in Shen Zhen, China.</title>
        <authorList>
            <person name="Wang X."/>
        </authorList>
    </citation>
    <scope>NUCLEOTIDE SEQUENCE</scope>
    <source>
        <strain evidence="7">DQS-5</strain>
    </source>
</reference>
<keyword evidence="3" id="KW-0233">DNA recombination</keyword>
<keyword evidence="1" id="KW-0229">DNA integration</keyword>
<dbReference type="InterPro" id="IPR013762">
    <property type="entry name" value="Integrase-like_cat_sf"/>
</dbReference>
<evidence type="ECO:0000313" key="8">
    <source>
        <dbReference type="Proteomes" id="UP001172778"/>
    </source>
</evidence>
<feature type="domain" description="Tyr recombinase" evidence="5">
    <location>
        <begin position="223"/>
        <end position="405"/>
    </location>
</feature>
<dbReference type="EMBL" id="JARRAF010000034">
    <property type="protein sequence ID" value="MDK2126237.1"/>
    <property type="molecule type" value="Genomic_DNA"/>
</dbReference>
<keyword evidence="8" id="KW-1185">Reference proteome</keyword>
<dbReference type="Proteomes" id="UP001172778">
    <property type="component" value="Unassembled WGS sequence"/>
</dbReference>
<evidence type="ECO:0000256" key="4">
    <source>
        <dbReference type="PROSITE-ProRule" id="PRU01248"/>
    </source>
</evidence>
<proteinExistence type="predicted"/>
<dbReference type="RefSeq" id="WP_284102557.1">
    <property type="nucleotide sequence ID" value="NZ_JARRAF010000034.1"/>
</dbReference>
<dbReference type="Pfam" id="PF00589">
    <property type="entry name" value="Phage_integrase"/>
    <property type="match status" value="1"/>
</dbReference>
<dbReference type="InterPro" id="IPR044068">
    <property type="entry name" value="CB"/>
</dbReference>
<dbReference type="SUPFAM" id="SSF56349">
    <property type="entry name" value="DNA breaking-rejoining enzymes"/>
    <property type="match status" value="1"/>
</dbReference>
<evidence type="ECO:0000313" key="7">
    <source>
        <dbReference type="EMBL" id="MDK2126237.1"/>
    </source>
</evidence>
<dbReference type="InterPro" id="IPR050090">
    <property type="entry name" value="Tyrosine_recombinase_XerCD"/>
</dbReference>
<gene>
    <name evidence="7" type="ORF">PZA18_19520</name>
</gene>
<feature type="domain" description="Core-binding (CB)" evidence="6">
    <location>
        <begin position="119"/>
        <end position="200"/>
    </location>
</feature>
<dbReference type="PROSITE" id="PS51898">
    <property type="entry name" value="TYR_RECOMBINASE"/>
    <property type="match status" value="1"/>
</dbReference>
<evidence type="ECO:0000256" key="1">
    <source>
        <dbReference type="ARBA" id="ARBA00022908"/>
    </source>
</evidence>
<comment type="caution">
    <text evidence="7">The sequence shown here is derived from an EMBL/GenBank/DDBJ whole genome shotgun (WGS) entry which is preliminary data.</text>
</comment>
<dbReference type="PANTHER" id="PTHR30349">
    <property type="entry name" value="PHAGE INTEGRASE-RELATED"/>
    <property type="match status" value="1"/>
</dbReference>
<evidence type="ECO:0000259" key="5">
    <source>
        <dbReference type="PROSITE" id="PS51898"/>
    </source>
</evidence>
<dbReference type="InterPro" id="IPR011010">
    <property type="entry name" value="DNA_brk_join_enz"/>
</dbReference>
<dbReference type="PROSITE" id="PS51900">
    <property type="entry name" value="CB"/>
    <property type="match status" value="1"/>
</dbReference>
<evidence type="ECO:0000256" key="2">
    <source>
        <dbReference type="ARBA" id="ARBA00023125"/>
    </source>
</evidence>
<accession>A0ABT7E5P8</accession>
<dbReference type="PANTHER" id="PTHR30349:SF90">
    <property type="entry name" value="TYROSINE RECOMBINASE XERD"/>
    <property type="match status" value="1"/>
</dbReference>
<dbReference type="Gene3D" id="1.10.443.10">
    <property type="entry name" value="Intergrase catalytic core"/>
    <property type="match status" value="1"/>
</dbReference>
<protein>
    <submittedName>
        <fullName evidence="7">Tyrosine-type recombinase/integrase</fullName>
    </submittedName>
</protein>
<dbReference type="InterPro" id="IPR002104">
    <property type="entry name" value="Integrase_catalytic"/>
</dbReference>
<organism evidence="7 8">
    <name type="scientific">Parachitinimonas caeni</name>
    <dbReference type="NCBI Taxonomy" id="3031301"/>
    <lineage>
        <taxon>Bacteria</taxon>
        <taxon>Pseudomonadati</taxon>
        <taxon>Pseudomonadota</taxon>
        <taxon>Betaproteobacteria</taxon>
        <taxon>Neisseriales</taxon>
        <taxon>Chitinibacteraceae</taxon>
        <taxon>Parachitinimonas</taxon>
    </lineage>
</organism>
<name>A0ABT7E5P8_9NEIS</name>
<evidence type="ECO:0000259" key="6">
    <source>
        <dbReference type="PROSITE" id="PS51900"/>
    </source>
</evidence>